<dbReference type="GO" id="GO:0044325">
    <property type="term" value="F:transmembrane transporter binding"/>
    <property type="evidence" value="ECO:0007669"/>
    <property type="project" value="TreeGrafter"/>
</dbReference>
<dbReference type="GO" id="GO:0017080">
    <property type="term" value="F:sodium channel regulator activity"/>
    <property type="evidence" value="ECO:0007669"/>
    <property type="project" value="TreeGrafter"/>
</dbReference>
<accession>A0A9D4GJ87</accession>
<dbReference type="SUPFAM" id="SSF55724">
    <property type="entry name" value="Mog1p/PsbP-like"/>
    <property type="match status" value="1"/>
</dbReference>
<comment type="caution">
    <text evidence="4">The sequence shown here is derived from an EMBL/GenBank/DDBJ whole genome shotgun (WGS) entry which is preliminary data.</text>
</comment>
<evidence type="ECO:0000256" key="2">
    <source>
        <dbReference type="ARBA" id="ARBA00022448"/>
    </source>
</evidence>
<dbReference type="Proteomes" id="UP000828390">
    <property type="component" value="Unassembled WGS sequence"/>
</dbReference>
<dbReference type="AlphaFoldDB" id="A0A9D4GJ87"/>
<dbReference type="Pfam" id="PF04603">
    <property type="entry name" value="Mog1"/>
    <property type="match status" value="1"/>
</dbReference>
<dbReference type="PANTHER" id="PTHR15837:SF0">
    <property type="entry name" value="RAN GUANINE NUCLEOTIDE RELEASE FACTOR"/>
    <property type="match status" value="1"/>
</dbReference>
<dbReference type="GO" id="GO:0031267">
    <property type="term" value="F:small GTPase binding"/>
    <property type="evidence" value="ECO:0007669"/>
    <property type="project" value="TreeGrafter"/>
</dbReference>
<reference evidence="4" key="2">
    <citation type="submission" date="2020-11" db="EMBL/GenBank/DDBJ databases">
        <authorList>
            <person name="McCartney M.A."/>
            <person name="Auch B."/>
            <person name="Kono T."/>
            <person name="Mallez S."/>
            <person name="Becker A."/>
            <person name="Gohl D.M."/>
            <person name="Silverstein K.A.T."/>
            <person name="Koren S."/>
            <person name="Bechman K.B."/>
            <person name="Herman A."/>
            <person name="Abrahante J.E."/>
            <person name="Garbe J."/>
        </authorList>
    </citation>
    <scope>NUCLEOTIDE SEQUENCE</scope>
    <source>
        <strain evidence="4">Duluth1</strain>
        <tissue evidence="4">Whole animal</tissue>
    </source>
</reference>
<keyword evidence="2" id="KW-0813">Transport</keyword>
<name>A0A9D4GJ87_DREPO</name>
<dbReference type="GO" id="GO:0005085">
    <property type="term" value="F:guanyl-nucleotide exchange factor activity"/>
    <property type="evidence" value="ECO:0007669"/>
    <property type="project" value="TreeGrafter"/>
</dbReference>
<dbReference type="EMBL" id="JAIWYP010000005">
    <property type="protein sequence ID" value="KAH3818446.1"/>
    <property type="molecule type" value="Genomic_DNA"/>
</dbReference>
<gene>
    <name evidence="4" type="ORF">DPMN_120167</name>
</gene>
<comment type="similarity">
    <text evidence="1">Belongs to the MOG1 family.</text>
</comment>
<keyword evidence="3" id="KW-0653">Protein transport</keyword>
<dbReference type="InterPro" id="IPR007681">
    <property type="entry name" value="Mog1"/>
</dbReference>
<evidence type="ECO:0000256" key="1">
    <source>
        <dbReference type="ARBA" id="ARBA00010307"/>
    </source>
</evidence>
<evidence type="ECO:0000313" key="4">
    <source>
        <dbReference type="EMBL" id="KAH3818446.1"/>
    </source>
</evidence>
<evidence type="ECO:0008006" key="6">
    <source>
        <dbReference type="Google" id="ProtNLM"/>
    </source>
</evidence>
<protein>
    <recommendedName>
        <fullName evidence="6">Ran guanine nucleotide release factor</fullName>
    </recommendedName>
</protein>
<dbReference type="GO" id="GO:0005634">
    <property type="term" value="C:nucleus"/>
    <property type="evidence" value="ECO:0007669"/>
    <property type="project" value="TreeGrafter"/>
</dbReference>
<dbReference type="PANTHER" id="PTHR15837">
    <property type="entry name" value="RAN GUANINE NUCLEOTIDE RELEASE FACTOR"/>
    <property type="match status" value="1"/>
</dbReference>
<dbReference type="InterPro" id="IPR016123">
    <property type="entry name" value="Mog1/PsbP_a/b/a-sand"/>
</dbReference>
<keyword evidence="5" id="KW-1185">Reference proteome</keyword>
<organism evidence="4 5">
    <name type="scientific">Dreissena polymorpha</name>
    <name type="common">Zebra mussel</name>
    <name type="synonym">Mytilus polymorpha</name>
    <dbReference type="NCBI Taxonomy" id="45954"/>
    <lineage>
        <taxon>Eukaryota</taxon>
        <taxon>Metazoa</taxon>
        <taxon>Spiralia</taxon>
        <taxon>Lophotrochozoa</taxon>
        <taxon>Mollusca</taxon>
        <taxon>Bivalvia</taxon>
        <taxon>Autobranchia</taxon>
        <taxon>Heteroconchia</taxon>
        <taxon>Euheterodonta</taxon>
        <taxon>Imparidentia</taxon>
        <taxon>Neoheterodontei</taxon>
        <taxon>Myida</taxon>
        <taxon>Dreissenoidea</taxon>
        <taxon>Dreissenidae</taxon>
        <taxon>Dreissena</taxon>
    </lineage>
</organism>
<dbReference type="Gene3D" id="3.40.1000.10">
    <property type="entry name" value="Mog1/PsbP, alpha/beta/alpha sandwich"/>
    <property type="match status" value="1"/>
</dbReference>
<evidence type="ECO:0000313" key="5">
    <source>
        <dbReference type="Proteomes" id="UP000828390"/>
    </source>
</evidence>
<dbReference type="GO" id="GO:0042391">
    <property type="term" value="P:regulation of membrane potential"/>
    <property type="evidence" value="ECO:0007669"/>
    <property type="project" value="TreeGrafter"/>
</dbReference>
<proteinExistence type="inferred from homology"/>
<reference evidence="4" key="1">
    <citation type="journal article" date="2019" name="bioRxiv">
        <title>The Genome of the Zebra Mussel, Dreissena polymorpha: A Resource for Invasive Species Research.</title>
        <authorList>
            <person name="McCartney M.A."/>
            <person name="Auch B."/>
            <person name="Kono T."/>
            <person name="Mallez S."/>
            <person name="Zhang Y."/>
            <person name="Obille A."/>
            <person name="Becker A."/>
            <person name="Abrahante J.E."/>
            <person name="Garbe J."/>
            <person name="Badalamenti J.P."/>
            <person name="Herman A."/>
            <person name="Mangelson H."/>
            <person name="Liachko I."/>
            <person name="Sullivan S."/>
            <person name="Sone E.D."/>
            <person name="Koren S."/>
            <person name="Silverstein K.A.T."/>
            <person name="Beckman K.B."/>
            <person name="Gohl D.M."/>
        </authorList>
    </citation>
    <scope>NUCLEOTIDE SEQUENCE</scope>
    <source>
        <strain evidence="4">Duluth1</strain>
        <tissue evidence="4">Whole animal</tissue>
    </source>
</reference>
<evidence type="ECO:0000256" key="3">
    <source>
        <dbReference type="ARBA" id="ARBA00022927"/>
    </source>
</evidence>
<dbReference type="GO" id="GO:0006606">
    <property type="term" value="P:protein import into nucleus"/>
    <property type="evidence" value="ECO:0007669"/>
    <property type="project" value="TreeGrafter"/>
</dbReference>
<sequence>MPLVSRALSTVFPVIDSVVRQIPDNQEVFVHPGTDQSIIIELMEAVDSQQPDEHAISTHFEDLATTNGAAGDSKIVRLEQIPIENISLQEAESCWYILGEQNISKFNEAAKNSVEIHMGLLRVPKYTTDILITFNDPINISLDSSSHQPVATSTVRWHSGDFRTALTTLTLQDPGIFGV</sequence>